<dbReference type="GeneID" id="83199119"/>
<dbReference type="InterPro" id="IPR036930">
    <property type="entry name" value="WGR_dom_sf"/>
</dbReference>
<dbReference type="EMBL" id="JAPQKS010000002">
    <property type="protein sequence ID" value="KAJ5247536.1"/>
    <property type="molecule type" value="Genomic_DNA"/>
</dbReference>
<dbReference type="PROSITE" id="PS51977">
    <property type="entry name" value="WGR"/>
    <property type="match status" value="1"/>
</dbReference>
<evidence type="ECO:0008006" key="5">
    <source>
        <dbReference type="Google" id="ProtNLM"/>
    </source>
</evidence>
<dbReference type="Gene3D" id="3.40.50.10190">
    <property type="entry name" value="BRCT domain"/>
    <property type="match status" value="1"/>
</dbReference>
<evidence type="ECO:0000259" key="2">
    <source>
        <dbReference type="PROSITE" id="PS51977"/>
    </source>
</evidence>
<dbReference type="PROSITE" id="PS50172">
    <property type="entry name" value="BRCT"/>
    <property type="match status" value="1"/>
</dbReference>
<evidence type="ECO:0000259" key="1">
    <source>
        <dbReference type="PROSITE" id="PS50172"/>
    </source>
</evidence>
<dbReference type="InterPro" id="IPR036420">
    <property type="entry name" value="BRCT_dom_sf"/>
</dbReference>
<proteinExistence type="predicted"/>
<evidence type="ECO:0000313" key="4">
    <source>
        <dbReference type="Proteomes" id="UP001150941"/>
    </source>
</evidence>
<gene>
    <name evidence="3" type="ORF">N7468_002519</name>
</gene>
<dbReference type="InterPro" id="IPR008893">
    <property type="entry name" value="WGR_domain"/>
</dbReference>
<dbReference type="RefSeq" id="XP_058334957.1">
    <property type="nucleotide sequence ID" value="XM_058471816.1"/>
</dbReference>
<reference evidence="3" key="1">
    <citation type="submission" date="2022-11" db="EMBL/GenBank/DDBJ databases">
        <authorList>
            <person name="Petersen C."/>
        </authorList>
    </citation>
    <scope>NUCLEOTIDE SEQUENCE</scope>
    <source>
        <strain evidence="3">IBT 19713</strain>
    </source>
</reference>
<dbReference type="SUPFAM" id="SSF142921">
    <property type="entry name" value="WGR domain-like"/>
    <property type="match status" value="1"/>
</dbReference>
<evidence type="ECO:0000313" key="3">
    <source>
        <dbReference type="EMBL" id="KAJ5247536.1"/>
    </source>
</evidence>
<feature type="domain" description="WGR" evidence="2">
    <location>
        <begin position="131"/>
        <end position="232"/>
    </location>
</feature>
<name>A0A9W9TXL9_9EURO</name>
<dbReference type="AlphaFoldDB" id="A0A9W9TXL9"/>
<feature type="domain" description="BRCT" evidence="1">
    <location>
        <begin position="20"/>
        <end position="79"/>
    </location>
</feature>
<organism evidence="3 4">
    <name type="scientific">Penicillium chermesinum</name>
    <dbReference type="NCBI Taxonomy" id="63820"/>
    <lineage>
        <taxon>Eukaryota</taxon>
        <taxon>Fungi</taxon>
        <taxon>Dikarya</taxon>
        <taxon>Ascomycota</taxon>
        <taxon>Pezizomycotina</taxon>
        <taxon>Eurotiomycetes</taxon>
        <taxon>Eurotiomycetidae</taxon>
        <taxon>Eurotiales</taxon>
        <taxon>Aspergillaceae</taxon>
        <taxon>Penicillium</taxon>
    </lineage>
</organism>
<comment type="caution">
    <text evidence="3">The sequence shown here is derived from an EMBL/GenBank/DDBJ whole genome shotgun (WGS) entry which is preliminary data.</text>
</comment>
<reference evidence="3" key="2">
    <citation type="journal article" date="2023" name="IMA Fungus">
        <title>Comparative genomic study of the Penicillium genus elucidates a diverse pangenome and 15 lateral gene transfer events.</title>
        <authorList>
            <person name="Petersen C."/>
            <person name="Sorensen T."/>
            <person name="Nielsen M.R."/>
            <person name="Sondergaard T.E."/>
            <person name="Sorensen J.L."/>
            <person name="Fitzpatrick D.A."/>
            <person name="Frisvad J.C."/>
            <person name="Nielsen K.L."/>
        </authorList>
    </citation>
    <scope>NUCLEOTIDE SEQUENCE</scope>
    <source>
        <strain evidence="3">IBT 19713</strain>
    </source>
</reference>
<sequence length="319" mass="36657">MGKTFARVHAASAGHFEHGDKIAQWVKFNGGQFSRGVHSHVTHLITSLDAYKQNVEAVKMAKKLGTVKIVTYDWLEDSLLQKSKRPKVEEPYLLENQFGPRAKSKSKRFGAKDGKQVVRDPFSQKKGTKVKERIYRDPDTSEEWSAYLFRSVKPGAPREKFSLAIFEDHRSPPSYSAYAKYSRTGTSDIAILSPPRSTLESAKDSLKKFFAQETGKKWDDRFDNKAPPPKKDADGNDLPMHEGWYSVEYKRTLLGSYMMEPVHIPRKSHRLFPENLNMTQEKRMPMVLRDAQKANLTLKREALSARRKWMDRVYSNTKA</sequence>
<protein>
    <recommendedName>
        <fullName evidence="5">BRCT domain-containing protein</fullName>
    </recommendedName>
</protein>
<dbReference type="SUPFAM" id="SSF52113">
    <property type="entry name" value="BRCT domain"/>
    <property type="match status" value="1"/>
</dbReference>
<accession>A0A9W9TXL9</accession>
<dbReference type="OrthoDB" id="342264at2759"/>
<dbReference type="Proteomes" id="UP001150941">
    <property type="component" value="Unassembled WGS sequence"/>
</dbReference>
<dbReference type="InterPro" id="IPR001357">
    <property type="entry name" value="BRCT_dom"/>
</dbReference>
<keyword evidence="4" id="KW-1185">Reference proteome</keyword>